<dbReference type="GO" id="GO:0016020">
    <property type="term" value="C:membrane"/>
    <property type="evidence" value="ECO:0007669"/>
    <property type="project" value="GOC"/>
</dbReference>
<name>A0A5A4UA57_ESCAL</name>
<sequence>MQKMKLIIILKKLINVLFLLTTKSISEYPLHKKSKRILVTNCKKYRDHIPKIVWMYWHDDTIPPLVSACIARIKALNKKHVVNLVNNTNYKEYLPELSFPNENISVQLRADIIRLELIYKFGGIWVDASIMFFEDFSWITKISEENKYDFVGFYRERLTNNRKFPVIENWMFCAPPKNMFIKIWLETLKPAIHYGLDDFHKSLTYRKDYNEIKQNINIPVYLSAYLAAQIAAKKYSQLNAYLQCAESTAYYYHEKYPQKDFILEKVWCRYETPKRLPPLIKLTSQNRHTIEKCDVISPKSIFGKFRESSKG</sequence>
<dbReference type="InterPro" id="IPR029044">
    <property type="entry name" value="Nucleotide-diphossugar_trans"/>
</dbReference>
<dbReference type="EMBL" id="LC494327">
    <property type="protein sequence ID" value="BBM62631.1"/>
    <property type="molecule type" value="Genomic_DNA"/>
</dbReference>
<dbReference type="Pfam" id="PF05704">
    <property type="entry name" value="Caps_synth"/>
    <property type="match status" value="1"/>
</dbReference>
<reference evidence="1" key="1">
    <citation type="submission" date="2019-07" db="EMBL/GenBank/DDBJ databases">
        <title>Overview of O-antigen diversity of Escherichia albertii, an emerging enteropathogen; genetic structure, serology, and development of O-genotyping method.</title>
        <authorList>
            <person name="Ooka T."/>
            <person name="Seto K."/>
            <person name="Ogura Y."/>
            <person name="Iguchi A."/>
            <person name="Imura N."/>
            <person name="Honda M."/>
            <person name="Etoh Y."/>
            <person name="Ikeda T."/>
            <person name="Sugitani W."/>
            <person name="Konno T."/>
            <person name="Kawano K."/>
            <person name="Kudo Y."/>
            <person name="Murakami K."/>
            <person name="Hayashi T."/>
            <person name="Nishi J."/>
        </authorList>
    </citation>
    <scope>NUCLEOTIDE SEQUENCE</scope>
    <source>
        <strain evidence="1">4051-6</strain>
    </source>
</reference>
<dbReference type="SUPFAM" id="SSF53448">
    <property type="entry name" value="Nucleotide-diphospho-sugar transferases"/>
    <property type="match status" value="1"/>
</dbReference>
<evidence type="ECO:0000313" key="1">
    <source>
        <dbReference type="EMBL" id="BBM62631.1"/>
    </source>
</evidence>
<keyword evidence="1" id="KW-0808">Transferase</keyword>
<proteinExistence type="predicted"/>
<dbReference type="AlphaFoldDB" id="A0A5A4UA57"/>
<dbReference type="PANTHER" id="PTHR32385">
    <property type="entry name" value="MANNOSYL PHOSPHORYLINOSITOL CERAMIDE SYNTHASE"/>
    <property type="match status" value="1"/>
</dbReference>
<dbReference type="PANTHER" id="PTHR32385:SF22">
    <property type="entry name" value="MANNOSYL PHOSPHORYLINOSITOL CERAMIDE SYNTHASE SUR1"/>
    <property type="match status" value="1"/>
</dbReference>
<dbReference type="GO" id="GO:0000030">
    <property type="term" value="F:mannosyltransferase activity"/>
    <property type="evidence" value="ECO:0007669"/>
    <property type="project" value="TreeGrafter"/>
</dbReference>
<dbReference type="GO" id="GO:0051999">
    <property type="term" value="P:mannosyl-inositol phosphorylceramide biosynthetic process"/>
    <property type="evidence" value="ECO:0007669"/>
    <property type="project" value="TreeGrafter"/>
</dbReference>
<dbReference type="InterPro" id="IPR008441">
    <property type="entry name" value="AfumC-like_glycosyl_Trfase"/>
</dbReference>
<protein>
    <submittedName>
        <fullName evidence="1">Predicted glycosyltransferase</fullName>
    </submittedName>
</protein>
<accession>A0A5A4UA57</accession>
<organism evidence="1">
    <name type="scientific">Escherichia albertii</name>
    <dbReference type="NCBI Taxonomy" id="208962"/>
    <lineage>
        <taxon>Bacteria</taxon>
        <taxon>Pseudomonadati</taxon>
        <taxon>Pseudomonadota</taxon>
        <taxon>Gammaproteobacteria</taxon>
        <taxon>Enterobacterales</taxon>
        <taxon>Enterobacteriaceae</taxon>
        <taxon>Escherichia</taxon>
    </lineage>
</organism>
<dbReference type="Gene3D" id="3.90.550.20">
    <property type="match status" value="1"/>
</dbReference>
<dbReference type="InterPro" id="IPR051706">
    <property type="entry name" value="Glycosyltransferase_domain"/>
</dbReference>